<feature type="region of interest" description="Disordered" evidence="1">
    <location>
        <begin position="69"/>
        <end position="89"/>
    </location>
</feature>
<dbReference type="Proteomes" id="UP001066276">
    <property type="component" value="Chromosome 7"/>
</dbReference>
<protein>
    <submittedName>
        <fullName evidence="2">Uncharacterized protein</fullName>
    </submittedName>
</protein>
<reference evidence="2" key="1">
    <citation type="journal article" date="2022" name="bioRxiv">
        <title>Sequencing and chromosome-scale assembly of the giantPleurodeles waltlgenome.</title>
        <authorList>
            <person name="Brown T."/>
            <person name="Elewa A."/>
            <person name="Iarovenko S."/>
            <person name="Subramanian E."/>
            <person name="Araus A.J."/>
            <person name="Petzold A."/>
            <person name="Susuki M."/>
            <person name="Suzuki K.-i.T."/>
            <person name="Hayashi T."/>
            <person name="Toyoda A."/>
            <person name="Oliveira C."/>
            <person name="Osipova E."/>
            <person name="Leigh N.D."/>
            <person name="Simon A."/>
            <person name="Yun M.H."/>
        </authorList>
    </citation>
    <scope>NUCLEOTIDE SEQUENCE</scope>
    <source>
        <strain evidence="2">20211129_DDA</strain>
        <tissue evidence="2">Liver</tissue>
    </source>
</reference>
<sequence>MPSYDILHYSAGMPTESTSAVQQCRESLGRKESYLSDDEFQLVSWRARGTVIYPALCAAALLPSAALHRGQHPPPRGCSDLSSWIPGLG</sequence>
<dbReference type="AlphaFoldDB" id="A0AAV7PEI8"/>
<proteinExistence type="predicted"/>
<keyword evidence="3" id="KW-1185">Reference proteome</keyword>
<name>A0AAV7PEI8_PLEWA</name>
<organism evidence="2 3">
    <name type="scientific">Pleurodeles waltl</name>
    <name type="common">Iberian ribbed newt</name>
    <dbReference type="NCBI Taxonomy" id="8319"/>
    <lineage>
        <taxon>Eukaryota</taxon>
        <taxon>Metazoa</taxon>
        <taxon>Chordata</taxon>
        <taxon>Craniata</taxon>
        <taxon>Vertebrata</taxon>
        <taxon>Euteleostomi</taxon>
        <taxon>Amphibia</taxon>
        <taxon>Batrachia</taxon>
        <taxon>Caudata</taxon>
        <taxon>Salamandroidea</taxon>
        <taxon>Salamandridae</taxon>
        <taxon>Pleurodelinae</taxon>
        <taxon>Pleurodeles</taxon>
    </lineage>
</organism>
<evidence type="ECO:0000313" key="3">
    <source>
        <dbReference type="Proteomes" id="UP001066276"/>
    </source>
</evidence>
<accession>A0AAV7PEI8</accession>
<gene>
    <name evidence="2" type="ORF">NDU88_005147</name>
</gene>
<comment type="caution">
    <text evidence="2">The sequence shown here is derived from an EMBL/GenBank/DDBJ whole genome shotgun (WGS) entry which is preliminary data.</text>
</comment>
<evidence type="ECO:0000256" key="1">
    <source>
        <dbReference type="SAM" id="MobiDB-lite"/>
    </source>
</evidence>
<evidence type="ECO:0000313" key="2">
    <source>
        <dbReference type="EMBL" id="KAJ1126741.1"/>
    </source>
</evidence>
<dbReference type="EMBL" id="JANPWB010000011">
    <property type="protein sequence ID" value="KAJ1126741.1"/>
    <property type="molecule type" value="Genomic_DNA"/>
</dbReference>